<dbReference type="InterPro" id="IPR052344">
    <property type="entry name" value="Transposase-related"/>
</dbReference>
<evidence type="ECO:0000256" key="1">
    <source>
        <dbReference type="SAM" id="MobiDB-lite"/>
    </source>
</evidence>
<accession>A0A225DR69</accession>
<feature type="compositionally biased region" description="Basic and acidic residues" evidence="1">
    <location>
        <begin position="84"/>
        <end position="94"/>
    </location>
</feature>
<comment type="caution">
    <text evidence="3">The sequence shown here is derived from an EMBL/GenBank/DDBJ whole genome shotgun (WGS) entry which is preliminary data.</text>
</comment>
<organism evidence="3 4">
    <name type="scientific">Fimbriiglobus ruber</name>
    <dbReference type="NCBI Taxonomy" id="1908690"/>
    <lineage>
        <taxon>Bacteria</taxon>
        <taxon>Pseudomonadati</taxon>
        <taxon>Planctomycetota</taxon>
        <taxon>Planctomycetia</taxon>
        <taxon>Gemmatales</taxon>
        <taxon>Gemmataceae</taxon>
        <taxon>Fimbriiglobus</taxon>
    </lineage>
</organism>
<protein>
    <recommendedName>
        <fullName evidence="2">Transposase IS66 central domain-containing protein</fullName>
    </recommendedName>
</protein>
<evidence type="ECO:0000313" key="4">
    <source>
        <dbReference type="Proteomes" id="UP000214646"/>
    </source>
</evidence>
<dbReference type="Proteomes" id="UP000214646">
    <property type="component" value="Unassembled WGS sequence"/>
</dbReference>
<dbReference type="AlphaFoldDB" id="A0A225DR69"/>
<feature type="compositionally biased region" description="Basic and acidic residues" evidence="1">
    <location>
        <begin position="42"/>
        <end position="55"/>
    </location>
</feature>
<evidence type="ECO:0000259" key="2">
    <source>
        <dbReference type="Pfam" id="PF03050"/>
    </source>
</evidence>
<keyword evidence="4" id="KW-1185">Reference proteome</keyword>
<gene>
    <name evidence="3" type="ORF">FRUB_03491</name>
</gene>
<sequence length="543" mass="60262">MARSHRGHPRRRQNPSRASLAEGDRRVLPTHCGSRNRTYATHGRDHTTQGRSEETRVQQQAQQVKQALHSSIARWQEARFAEAFEDPRSADSRRGSGHAETVAARREVVASRCVRRAGSGDQNTQHAVLVGNLAGADGEWIRGELPAGIRGHFGPGLLGFVLQQHYAAHVPQSRLLEELRDYGVDISAGQVNNMLTENHAAFHAEKDALLPTALQVFTCLNVDDSGAPHQGRYGSCLCICNEFFTSFHSSDTKERSKFLDVLRCGRIDYVLNEHAWAYLTRQGLPAKIWPLLQAEVSTGDVGERPFVTRTFADVSAWNQHLDGLGIDNAKHRQTMTEAALLGSAIAHGLSPNLGLVSDGSAIYALFVHGLCWIHQERNLAKLTPCGREQCQAMEEVLTAVWQLYADLKAYRLAPTPSQAELLRARFDAIVGRTTIWPELNAALQRMAGKKADLLRVLDRPDLPLHTNTAERDFRDWATKRKISAGTRGELGKRCRDTFLSLKSTCKKLGVRFTSYLQDRILKAGELLPLSELVRQRAAGSATI</sequence>
<proteinExistence type="predicted"/>
<reference evidence="4" key="1">
    <citation type="submission" date="2017-06" db="EMBL/GenBank/DDBJ databases">
        <title>Genome analysis of Fimbriiglobus ruber SP5, the first member of the order Planctomycetales with confirmed chitinolytic capability.</title>
        <authorList>
            <person name="Ravin N.V."/>
            <person name="Rakitin A.L."/>
            <person name="Ivanova A.A."/>
            <person name="Beletsky A.V."/>
            <person name="Kulichevskaya I.S."/>
            <person name="Mardanov A.V."/>
            <person name="Dedysh S.N."/>
        </authorList>
    </citation>
    <scope>NUCLEOTIDE SEQUENCE [LARGE SCALE GENOMIC DNA]</scope>
    <source>
        <strain evidence="4">SP5</strain>
    </source>
</reference>
<feature type="compositionally biased region" description="Basic residues" evidence="1">
    <location>
        <begin position="1"/>
        <end position="14"/>
    </location>
</feature>
<name>A0A225DR69_9BACT</name>
<dbReference type="PANTHER" id="PTHR33678">
    <property type="entry name" value="BLL1576 PROTEIN"/>
    <property type="match status" value="1"/>
</dbReference>
<evidence type="ECO:0000313" key="3">
    <source>
        <dbReference type="EMBL" id="OWK43892.1"/>
    </source>
</evidence>
<feature type="region of interest" description="Disordered" evidence="1">
    <location>
        <begin position="84"/>
        <end position="103"/>
    </location>
</feature>
<feature type="domain" description="Transposase IS66 central" evidence="2">
    <location>
        <begin position="356"/>
        <end position="488"/>
    </location>
</feature>
<dbReference type="EMBL" id="NIDE01000004">
    <property type="protein sequence ID" value="OWK43892.1"/>
    <property type="molecule type" value="Genomic_DNA"/>
</dbReference>
<dbReference type="InterPro" id="IPR004291">
    <property type="entry name" value="Transposase_IS66_central"/>
</dbReference>
<dbReference type="Pfam" id="PF03050">
    <property type="entry name" value="DDE_Tnp_IS66"/>
    <property type="match status" value="1"/>
</dbReference>
<feature type="region of interest" description="Disordered" evidence="1">
    <location>
        <begin position="1"/>
        <end position="55"/>
    </location>
</feature>